<dbReference type="OrthoDB" id="8966619at2"/>
<dbReference type="AlphaFoldDB" id="A0A562BPX6"/>
<name>A0A562BPX6_9BURK</name>
<comment type="caution">
    <text evidence="1">The sequence shown here is derived from an EMBL/GenBank/DDBJ whole genome shotgun (WGS) entry which is preliminary data.</text>
</comment>
<evidence type="ECO:0000313" key="1">
    <source>
        <dbReference type="EMBL" id="TWG87214.1"/>
    </source>
</evidence>
<gene>
    <name evidence="1" type="ORF">L602_001800000220</name>
</gene>
<dbReference type="Proteomes" id="UP000318141">
    <property type="component" value="Unassembled WGS sequence"/>
</dbReference>
<dbReference type="EMBL" id="VLJN01000010">
    <property type="protein sequence ID" value="TWG87214.1"/>
    <property type="molecule type" value="Genomic_DNA"/>
</dbReference>
<proteinExistence type="predicted"/>
<sequence length="77" mass="8289">MTFDDISLGAIVADMREAERPLMPAEQAYLAELRHRIAAGSENLWAILEDAGMPSNGGRLSGDVMLALTMVAQTKAQ</sequence>
<evidence type="ECO:0008006" key="3">
    <source>
        <dbReference type="Google" id="ProtNLM"/>
    </source>
</evidence>
<organism evidence="1 2">
    <name type="scientific">Cupriavidus gilardii J11</name>
    <dbReference type="NCBI Taxonomy" id="936133"/>
    <lineage>
        <taxon>Bacteria</taxon>
        <taxon>Pseudomonadati</taxon>
        <taxon>Pseudomonadota</taxon>
        <taxon>Betaproteobacteria</taxon>
        <taxon>Burkholderiales</taxon>
        <taxon>Burkholderiaceae</taxon>
        <taxon>Cupriavidus</taxon>
    </lineage>
</organism>
<accession>A0A562BPX6</accession>
<protein>
    <recommendedName>
        <fullName evidence="3">IclR family transcriptional regulator</fullName>
    </recommendedName>
</protein>
<keyword evidence="2" id="KW-1185">Reference proteome</keyword>
<reference evidence="1 2" key="1">
    <citation type="submission" date="2019-07" db="EMBL/GenBank/DDBJ databases">
        <title>Genome sequencing of lignin-degrading bacterial isolates.</title>
        <authorList>
            <person name="Gladden J."/>
        </authorList>
    </citation>
    <scope>NUCLEOTIDE SEQUENCE [LARGE SCALE GENOMIC DNA]</scope>
    <source>
        <strain evidence="1 2">J11</strain>
    </source>
</reference>
<evidence type="ECO:0000313" key="2">
    <source>
        <dbReference type="Proteomes" id="UP000318141"/>
    </source>
</evidence>